<dbReference type="SMART" id="SM00248">
    <property type="entry name" value="ANK"/>
    <property type="match status" value="12"/>
</dbReference>
<evidence type="ECO:0000256" key="2">
    <source>
        <dbReference type="ARBA" id="ARBA00023043"/>
    </source>
</evidence>
<dbReference type="InterPro" id="IPR036770">
    <property type="entry name" value="Ankyrin_rpt-contain_sf"/>
</dbReference>
<feature type="repeat" description="ANK" evidence="3">
    <location>
        <begin position="900"/>
        <end position="932"/>
    </location>
</feature>
<dbReference type="PROSITE" id="PS50297">
    <property type="entry name" value="ANK_REP_REGION"/>
    <property type="match status" value="9"/>
</dbReference>
<keyword evidence="1" id="KW-0677">Repeat</keyword>
<dbReference type="SUPFAM" id="SSF48403">
    <property type="entry name" value="Ankyrin repeat"/>
    <property type="match status" value="2"/>
</dbReference>
<dbReference type="InterPro" id="IPR002110">
    <property type="entry name" value="Ankyrin_rpt"/>
</dbReference>
<dbReference type="Gene3D" id="3.40.50.300">
    <property type="entry name" value="P-loop containing nucleotide triphosphate hydrolases"/>
    <property type="match status" value="1"/>
</dbReference>
<dbReference type="Pfam" id="PF24883">
    <property type="entry name" value="NPHP3_N"/>
    <property type="match status" value="1"/>
</dbReference>
<feature type="repeat" description="ANK" evidence="3">
    <location>
        <begin position="1174"/>
        <end position="1206"/>
    </location>
</feature>
<feature type="repeat" description="ANK" evidence="3">
    <location>
        <begin position="1039"/>
        <end position="1071"/>
    </location>
</feature>
<evidence type="ECO:0000313" key="7">
    <source>
        <dbReference type="Proteomes" id="UP000091956"/>
    </source>
</evidence>
<dbReference type="Gene3D" id="1.25.40.20">
    <property type="entry name" value="Ankyrin repeat-containing domain"/>
    <property type="match status" value="4"/>
</dbReference>
<evidence type="ECO:0000256" key="1">
    <source>
        <dbReference type="ARBA" id="ARBA00022737"/>
    </source>
</evidence>
<name>A0A1B8G9W1_9PEZI</name>
<dbReference type="EMBL" id="KV460265">
    <property type="protein sequence ID" value="OBT92610.2"/>
    <property type="molecule type" value="Genomic_DNA"/>
</dbReference>
<evidence type="ECO:0000259" key="5">
    <source>
        <dbReference type="Pfam" id="PF24883"/>
    </source>
</evidence>
<evidence type="ECO:0000256" key="3">
    <source>
        <dbReference type="PROSITE-ProRule" id="PRU00023"/>
    </source>
</evidence>
<dbReference type="STRING" id="342668.A0A1B8G9W1"/>
<dbReference type="RefSeq" id="XP_018126343.2">
    <property type="nucleotide sequence ID" value="XM_018279048.2"/>
</dbReference>
<feature type="compositionally biased region" description="Basic and acidic residues" evidence="4">
    <location>
        <begin position="15"/>
        <end position="25"/>
    </location>
</feature>
<reference evidence="7" key="2">
    <citation type="journal article" date="2018" name="Nat. Commun.">
        <title>Extreme sensitivity to ultraviolet light in the fungal pathogen causing white-nose syndrome of bats.</title>
        <authorList>
            <person name="Palmer J.M."/>
            <person name="Drees K.P."/>
            <person name="Foster J.T."/>
            <person name="Lindner D.L."/>
        </authorList>
    </citation>
    <scope>NUCLEOTIDE SEQUENCE [LARGE SCALE GENOMIC DNA]</scope>
    <source>
        <strain evidence="7">UAMH 10579</strain>
    </source>
</reference>
<dbReference type="InterPro" id="IPR056884">
    <property type="entry name" value="NPHP3-like_N"/>
</dbReference>
<dbReference type="AlphaFoldDB" id="A0A1B8G9W1"/>
<dbReference type="InterPro" id="IPR027417">
    <property type="entry name" value="P-loop_NTPase"/>
</dbReference>
<feature type="domain" description="Nephrocystin 3-like N-terminal" evidence="5">
    <location>
        <begin position="354"/>
        <end position="523"/>
    </location>
</feature>
<keyword evidence="7" id="KW-1185">Reference proteome</keyword>
<feature type="repeat" description="ANK" evidence="3">
    <location>
        <begin position="1135"/>
        <end position="1167"/>
    </location>
</feature>
<dbReference type="Pfam" id="PF00023">
    <property type="entry name" value="Ank"/>
    <property type="match status" value="1"/>
</dbReference>
<feature type="repeat" description="ANK" evidence="3">
    <location>
        <begin position="936"/>
        <end position="968"/>
    </location>
</feature>
<accession>A0A1B8G9W1</accession>
<evidence type="ECO:0000256" key="4">
    <source>
        <dbReference type="SAM" id="MobiDB-lite"/>
    </source>
</evidence>
<keyword evidence="2 3" id="KW-0040">ANK repeat</keyword>
<dbReference type="Proteomes" id="UP000091956">
    <property type="component" value="Unassembled WGS sequence"/>
</dbReference>
<protein>
    <recommendedName>
        <fullName evidence="5">Nephrocystin 3-like N-terminal domain-containing protein</fullName>
    </recommendedName>
</protein>
<gene>
    <name evidence="6" type="ORF">VE01_09636</name>
</gene>
<sequence>MMAFGSRLISKFRPKKGEVGEKDGAKTGNQHISTSSNTQSTTPPPPAVVQAGQKPTIASAQADPISVGEAQEEITKSLRNGPFSQVNNPGQSLVKAQRMLEESFGNLHATLKESAQYYEGVSVGDDAVKQAVAVASNEPLTSADSYSRVIAKALLKDEAQQDTISGRTRICMSKVFPVLSVVLGVVSFSADAAGLLPLKITANALSQVVTLASNDHSSSVAVVEGLEELSDHQQFLNSVSSLNFELDNGTDSILVKATNLLAAITDFLRISIQFLQRNFVQRVWDQVTTDHVNTAMKSLQDARQNFDMAVHGAASATILRRENEAVTRKALHDMSPLTFKKTHDDVVINRLENSGQWLLEHPNFDKWLRGDILTLWCPGKGGAGKTFLTSVVIDHVDSYLKSQRETQPDKRVGLVYLYCRFQNEAEQTVLKFIPAIIQQLAAQDLSAVSQVKKFNAKHVTQPATLDQYTSFLSELLDSFSAVYLMVDALDEFSKSEYEKKLFVQELLSLSSTRTTLRIFITSRPDHDVAQELGGENVDIEASEMDIHAYIERAIKTNSAWKSWVEKRPDLRTKMLATIPKKARKIFQLAKMQIDHLETEYTVEDVIDALGSLSENVNDYYKMSIERIERMSEARDKDIINIILKWVYFAKRPLRVDEICHILAVKPKNTSASRLQRIVESNAGSWLQTFIDRSAGLLTIREESQIVSVAHPTVQEYLKTLEVTLLSTAEEEISDRCLTYLFLDVFADGSSSELDDPIFDRLSMFPFVEYASIFWGDHLRGKPEENTSLQDLALDFLKNEKLLSSSVQMALVSPEIARSDGRLGIISGEQFFGREAPAIVVAAKFGLLVLVNRLLEDGTSIEERGGGGDTALYQASLMGHEPVVNTLLNKGANINSQGGDYSTPALQAASHGGHLTVVKLLLERGANVNAKNESYREQSTALSSASAAGHVQVVIALLNAGAEVNARRGESTNPLHAAAAGGYTAIVKILLDKGVDVNARSSDRHGNALSVASDRGHIGVVKLLLQNKAPKVEVNPKGGTEYNALHAATRAGHEDIVKLLIENGADVNAKGVLNEASRLGYMAIVKLMLQNGADVNCEKRWGPPLQAATGSGHEAIVALLLEKGANVNAPGGDAESGGNALQAACYYGHEAVVRLLLKNGADVNAPREKYRGDTRNMFALQFAASQGHVAVARLLLEEGADVNAEGRHSQTALRAAAKGGHEDMVKLLLKWGATANLEDERWKKLRVTHRWVETTVMESILDLIESYPRD</sequence>
<feature type="repeat" description="ANK" evidence="3">
    <location>
        <begin position="1207"/>
        <end position="1239"/>
    </location>
</feature>
<organism evidence="6 7">
    <name type="scientific">Pseudogymnoascus verrucosus</name>
    <dbReference type="NCBI Taxonomy" id="342668"/>
    <lineage>
        <taxon>Eukaryota</taxon>
        <taxon>Fungi</taxon>
        <taxon>Dikarya</taxon>
        <taxon>Ascomycota</taxon>
        <taxon>Pezizomycotina</taxon>
        <taxon>Leotiomycetes</taxon>
        <taxon>Thelebolales</taxon>
        <taxon>Thelebolaceae</taxon>
        <taxon>Pseudogymnoascus</taxon>
    </lineage>
</organism>
<feature type="repeat" description="ANK" evidence="3">
    <location>
        <begin position="1067"/>
        <end position="1099"/>
    </location>
</feature>
<dbReference type="GeneID" id="28843022"/>
<feature type="repeat" description="ANK" evidence="3">
    <location>
        <begin position="1103"/>
        <end position="1131"/>
    </location>
</feature>
<evidence type="ECO:0000313" key="6">
    <source>
        <dbReference type="EMBL" id="OBT92610.2"/>
    </source>
</evidence>
<proteinExistence type="predicted"/>
<reference evidence="6 7" key="1">
    <citation type="submission" date="2016-03" db="EMBL/GenBank/DDBJ databases">
        <title>Comparative genomics of Pseudogymnoascus destructans, the fungus causing white-nose syndrome of bats.</title>
        <authorList>
            <person name="Palmer J.M."/>
            <person name="Drees K.P."/>
            <person name="Foster J.T."/>
            <person name="Lindner D.L."/>
        </authorList>
    </citation>
    <scope>NUCLEOTIDE SEQUENCE [LARGE SCALE GENOMIC DNA]</scope>
    <source>
        <strain evidence="6 7">UAMH 10579</strain>
    </source>
</reference>
<feature type="repeat" description="ANK" evidence="3">
    <location>
        <begin position="866"/>
        <end position="898"/>
    </location>
</feature>
<feature type="repeat" description="ANK" evidence="3">
    <location>
        <begin position="969"/>
        <end position="1001"/>
    </location>
</feature>
<dbReference type="PROSITE" id="PS50088">
    <property type="entry name" value="ANK_REPEAT"/>
    <property type="match status" value="10"/>
</dbReference>
<dbReference type="Pfam" id="PF12796">
    <property type="entry name" value="Ank_2"/>
    <property type="match status" value="4"/>
</dbReference>
<dbReference type="PRINTS" id="PR01415">
    <property type="entry name" value="ANKYRIN"/>
</dbReference>
<feature type="region of interest" description="Disordered" evidence="4">
    <location>
        <begin position="1"/>
        <end position="72"/>
    </location>
</feature>
<dbReference type="PANTHER" id="PTHR24171">
    <property type="entry name" value="ANKYRIN REPEAT DOMAIN-CONTAINING PROTEIN 39-RELATED"/>
    <property type="match status" value="1"/>
</dbReference>